<evidence type="ECO:0000313" key="3">
    <source>
        <dbReference type="Proteomes" id="UP001233271"/>
    </source>
</evidence>
<accession>A0AA48LAS1</accession>
<evidence type="ECO:0000313" key="2">
    <source>
        <dbReference type="EMBL" id="BEI95023.1"/>
    </source>
</evidence>
<protein>
    <submittedName>
        <fullName evidence="2">Uncharacterized protein</fullName>
    </submittedName>
</protein>
<evidence type="ECO:0000256" key="1">
    <source>
        <dbReference type="SAM" id="MobiDB-lite"/>
    </source>
</evidence>
<feature type="region of interest" description="Disordered" evidence="1">
    <location>
        <begin position="97"/>
        <end position="152"/>
    </location>
</feature>
<keyword evidence="3" id="KW-1185">Reference proteome</keyword>
<organism evidence="2 3">
    <name type="scientific">Cutaneotrichosporon cavernicola</name>
    <dbReference type="NCBI Taxonomy" id="279322"/>
    <lineage>
        <taxon>Eukaryota</taxon>
        <taxon>Fungi</taxon>
        <taxon>Dikarya</taxon>
        <taxon>Basidiomycota</taxon>
        <taxon>Agaricomycotina</taxon>
        <taxon>Tremellomycetes</taxon>
        <taxon>Trichosporonales</taxon>
        <taxon>Trichosporonaceae</taxon>
        <taxon>Cutaneotrichosporon</taxon>
    </lineage>
</organism>
<feature type="region of interest" description="Disordered" evidence="1">
    <location>
        <begin position="170"/>
        <end position="211"/>
    </location>
</feature>
<dbReference type="RefSeq" id="XP_060460288.1">
    <property type="nucleotide sequence ID" value="XM_060604056.1"/>
</dbReference>
<feature type="compositionally biased region" description="Basic and acidic residues" evidence="1">
    <location>
        <begin position="100"/>
        <end position="113"/>
    </location>
</feature>
<feature type="compositionally biased region" description="Low complexity" evidence="1">
    <location>
        <begin position="136"/>
        <end position="145"/>
    </location>
</feature>
<feature type="compositionally biased region" description="Basic and acidic residues" evidence="1">
    <location>
        <begin position="172"/>
        <end position="185"/>
    </location>
</feature>
<feature type="region of interest" description="Disordered" evidence="1">
    <location>
        <begin position="25"/>
        <end position="78"/>
    </location>
</feature>
<dbReference type="KEGG" id="ccac:CcaHIS019_0706040"/>
<reference evidence="2" key="1">
    <citation type="journal article" date="2023" name="BMC Genomics">
        <title>Chromosome-level genome assemblies of Cutaneotrichosporon spp. (Trichosporonales, Basidiomycota) reveal imbalanced evolution between nucleotide sequences and chromosome synteny.</title>
        <authorList>
            <person name="Kobayashi Y."/>
            <person name="Kayamori A."/>
            <person name="Aoki K."/>
            <person name="Shiwa Y."/>
            <person name="Matsutani M."/>
            <person name="Fujita N."/>
            <person name="Sugita T."/>
            <person name="Iwasaki W."/>
            <person name="Tanaka N."/>
            <person name="Takashima M."/>
        </authorList>
    </citation>
    <scope>NUCLEOTIDE SEQUENCE</scope>
    <source>
        <strain evidence="2">HIS019</strain>
    </source>
</reference>
<feature type="compositionally biased region" description="Basic and acidic residues" evidence="1">
    <location>
        <begin position="28"/>
        <end position="41"/>
    </location>
</feature>
<dbReference type="GeneID" id="85498893"/>
<feature type="compositionally biased region" description="Low complexity" evidence="1">
    <location>
        <begin position="59"/>
        <end position="77"/>
    </location>
</feature>
<dbReference type="EMBL" id="AP028219">
    <property type="protein sequence ID" value="BEI95023.1"/>
    <property type="molecule type" value="Genomic_DNA"/>
</dbReference>
<gene>
    <name evidence="2" type="ORF">CcaverHIS019_0706040</name>
</gene>
<dbReference type="AlphaFoldDB" id="A0AA48LAS1"/>
<name>A0AA48LAS1_9TREE</name>
<dbReference type="Proteomes" id="UP001233271">
    <property type="component" value="Chromosome 7b"/>
</dbReference>
<sequence>MSAPQPTRQATDPYQAKLERMRANAADDSTRPFMDDSHVSHENLTPEQARAYAFWTPDAAGPPASAQNNAASNVEAQPHVDTDAIYKAKIERMRANAADDSTRPFMDDSHVSHENLTPEQAGAYAFWSPDATGPPASAQNNAASNVKEQPHVDTDAIYKAKIDRMRANAADDSTRPFMDDSHIPHENLTPEQARAYALWGSPDATGPQDSA</sequence>
<proteinExistence type="predicted"/>